<evidence type="ECO:0000256" key="6">
    <source>
        <dbReference type="ARBA" id="ARBA00022491"/>
    </source>
</evidence>
<keyword evidence="9" id="KW-0274">FAD</keyword>
<evidence type="ECO:0000313" key="19">
    <source>
        <dbReference type="Proteomes" id="UP001075354"/>
    </source>
</evidence>
<dbReference type="Proteomes" id="UP001075354">
    <property type="component" value="Chromosome 1"/>
</dbReference>
<dbReference type="InterPro" id="IPR002937">
    <property type="entry name" value="Amino_oxidase"/>
</dbReference>
<dbReference type="Gene3D" id="1.10.10.10">
    <property type="entry name" value="Winged helix-like DNA-binding domain superfamily/Winged helix DNA-binding domain"/>
    <property type="match status" value="1"/>
</dbReference>
<dbReference type="GO" id="GO:0003682">
    <property type="term" value="F:chromatin binding"/>
    <property type="evidence" value="ECO:0007669"/>
    <property type="project" value="TreeGrafter"/>
</dbReference>
<keyword evidence="10" id="KW-0560">Oxidoreductase</keyword>
<dbReference type="SUPFAM" id="SSF51905">
    <property type="entry name" value="FAD/NAD(P)-binding domain"/>
    <property type="match status" value="1"/>
</dbReference>
<comment type="caution">
    <text evidence="18">The sequence shown here is derived from an EMBL/GenBank/DDBJ whole genome shotgun (WGS) entry which is preliminary data.</text>
</comment>
<feature type="compositionally biased region" description="Basic and acidic residues" evidence="16">
    <location>
        <begin position="7"/>
        <end position="25"/>
    </location>
</feature>
<evidence type="ECO:0000256" key="8">
    <source>
        <dbReference type="ARBA" id="ARBA00022630"/>
    </source>
</evidence>
<feature type="compositionally biased region" description="Basic and acidic residues" evidence="16">
    <location>
        <begin position="54"/>
        <end position="74"/>
    </location>
</feature>
<name>A0AAV7XYJ3_9NEOP</name>
<keyword evidence="13" id="KW-0804">Transcription</keyword>
<dbReference type="InterPro" id="IPR050281">
    <property type="entry name" value="Flavin_monoamine_oxidase"/>
</dbReference>
<organism evidence="18 19">
    <name type="scientific">Megalurothrips usitatus</name>
    <name type="common">bean blossom thrips</name>
    <dbReference type="NCBI Taxonomy" id="439358"/>
    <lineage>
        <taxon>Eukaryota</taxon>
        <taxon>Metazoa</taxon>
        <taxon>Ecdysozoa</taxon>
        <taxon>Arthropoda</taxon>
        <taxon>Hexapoda</taxon>
        <taxon>Insecta</taxon>
        <taxon>Pterygota</taxon>
        <taxon>Neoptera</taxon>
        <taxon>Paraneoptera</taxon>
        <taxon>Thysanoptera</taxon>
        <taxon>Terebrantia</taxon>
        <taxon>Thripoidea</taxon>
        <taxon>Thripidae</taxon>
        <taxon>Megalurothrips</taxon>
    </lineage>
</organism>
<keyword evidence="6" id="KW-0678">Repressor</keyword>
<dbReference type="GO" id="GO:0050660">
    <property type="term" value="F:flavin adenine dinucleotide binding"/>
    <property type="evidence" value="ECO:0007669"/>
    <property type="project" value="TreeGrafter"/>
</dbReference>
<keyword evidence="11" id="KW-0805">Transcription regulation</keyword>
<reference evidence="18" key="1">
    <citation type="submission" date="2022-12" db="EMBL/GenBank/DDBJ databases">
        <title>Chromosome-level genome assembly of the bean flower thrips Megalurothrips usitatus.</title>
        <authorList>
            <person name="Ma L."/>
            <person name="Liu Q."/>
            <person name="Li H."/>
            <person name="Cai W."/>
        </authorList>
    </citation>
    <scope>NUCLEOTIDE SEQUENCE</scope>
    <source>
        <strain evidence="18">Cailab_2022a</strain>
    </source>
</reference>
<evidence type="ECO:0000256" key="15">
    <source>
        <dbReference type="SAM" id="Coils"/>
    </source>
</evidence>
<evidence type="ECO:0000313" key="18">
    <source>
        <dbReference type="EMBL" id="KAJ1531820.1"/>
    </source>
</evidence>
<feature type="compositionally biased region" description="Low complexity" evidence="16">
    <location>
        <begin position="28"/>
        <end position="38"/>
    </location>
</feature>
<evidence type="ECO:0000256" key="5">
    <source>
        <dbReference type="ARBA" id="ARBA00022454"/>
    </source>
</evidence>
<dbReference type="SUPFAM" id="SSF46689">
    <property type="entry name" value="Homeodomain-like"/>
    <property type="match status" value="1"/>
</dbReference>
<dbReference type="GO" id="GO:0008284">
    <property type="term" value="P:positive regulation of cell population proliferation"/>
    <property type="evidence" value="ECO:0007669"/>
    <property type="project" value="UniProtKB-ARBA"/>
</dbReference>
<evidence type="ECO:0000256" key="13">
    <source>
        <dbReference type="ARBA" id="ARBA00023163"/>
    </source>
</evidence>
<keyword evidence="8" id="KW-0285">Flavoprotein</keyword>
<feature type="domain" description="SWIRM" evidence="17">
    <location>
        <begin position="106"/>
        <end position="205"/>
    </location>
</feature>
<dbReference type="Gene3D" id="1.10.287.80">
    <property type="entry name" value="ATP synthase, gamma subunit, helix hairpin domain"/>
    <property type="match status" value="1"/>
</dbReference>
<feature type="compositionally biased region" description="Acidic residues" evidence="16">
    <location>
        <begin position="86"/>
        <end position="97"/>
    </location>
</feature>
<dbReference type="PANTHER" id="PTHR10742:SF386">
    <property type="entry name" value="LYSINE-SPECIFIC HISTONE DEMETHYLASE 1A"/>
    <property type="match status" value="1"/>
</dbReference>
<dbReference type="InterPro" id="IPR009057">
    <property type="entry name" value="Homeodomain-like_sf"/>
</dbReference>
<dbReference type="PRINTS" id="PR00419">
    <property type="entry name" value="ADXRDTASE"/>
</dbReference>
<dbReference type="GO" id="GO:0140682">
    <property type="term" value="F:FAD-dependent H3K4me/H3K4me3 demethylase activity"/>
    <property type="evidence" value="ECO:0007669"/>
    <property type="project" value="UniProtKB-ARBA"/>
</dbReference>
<dbReference type="InterPro" id="IPR036188">
    <property type="entry name" value="FAD/NAD-bd_sf"/>
</dbReference>
<evidence type="ECO:0000256" key="14">
    <source>
        <dbReference type="ARBA" id="ARBA00023242"/>
    </source>
</evidence>
<dbReference type="AlphaFoldDB" id="A0AAV7XYJ3"/>
<dbReference type="Gene3D" id="3.50.50.60">
    <property type="entry name" value="FAD/NAD(P)-binding domain"/>
    <property type="match status" value="1"/>
</dbReference>
<evidence type="ECO:0000256" key="9">
    <source>
        <dbReference type="ARBA" id="ARBA00022827"/>
    </source>
</evidence>
<comment type="similarity">
    <text evidence="4">Belongs to the flavin monoamine oxidase family.</text>
</comment>
<evidence type="ECO:0000256" key="2">
    <source>
        <dbReference type="ARBA" id="ARBA00004123"/>
    </source>
</evidence>
<evidence type="ECO:0000256" key="4">
    <source>
        <dbReference type="ARBA" id="ARBA00005995"/>
    </source>
</evidence>
<proteinExistence type="inferred from homology"/>
<feature type="coiled-coil region" evidence="15">
    <location>
        <begin position="419"/>
        <end position="449"/>
    </location>
</feature>
<dbReference type="PANTHER" id="PTHR10742">
    <property type="entry name" value="FLAVIN MONOAMINE OXIDASE"/>
    <property type="match status" value="1"/>
</dbReference>
<comment type="cofactor">
    <cofactor evidence="1">
        <name>FAD</name>
        <dbReference type="ChEBI" id="CHEBI:57692"/>
    </cofactor>
</comment>
<dbReference type="FunFam" id="3.50.50.60:FF:000029">
    <property type="entry name" value="Lysine-specific histone demethylase"/>
    <property type="match status" value="1"/>
</dbReference>
<dbReference type="GO" id="GO:0003723">
    <property type="term" value="F:RNA binding"/>
    <property type="evidence" value="ECO:0007669"/>
    <property type="project" value="UniProtKB-ARBA"/>
</dbReference>
<keyword evidence="14" id="KW-0539">Nucleus</keyword>
<evidence type="ECO:0000256" key="7">
    <source>
        <dbReference type="ARBA" id="ARBA00022553"/>
    </source>
</evidence>
<keyword evidence="7" id="KW-0597">Phosphoprotein</keyword>
<dbReference type="GO" id="GO:0010468">
    <property type="term" value="P:regulation of gene expression"/>
    <property type="evidence" value="ECO:0007669"/>
    <property type="project" value="UniProtKB-ARBA"/>
</dbReference>
<protein>
    <recommendedName>
        <fullName evidence="17">SWIRM domain-containing protein</fullName>
    </recommendedName>
</protein>
<keyword evidence="12 15" id="KW-0175">Coiled coil</keyword>
<gene>
    <name evidence="18" type="ORF">ONE63_000474</name>
</gene>
<dbReference type="FunFam" id="1.10.10.10:FF:000064">
    <property type="entry name" value="Lysine-specific histone demethylase 1A"/>
    <property type="match status" value="1"/>
</dbReference>
<dbReference type="EMBL" id="JAPTSV010000001">
    <property type="protein sequence ID" value="KAJ1531820.1"/>
    <property type="molecule type" value="Genomic_DNA"/>
</dbReference>
<dbReference type="Pfam" id="PF01593">
    <property type="entry name" value="Amino_oxidase"/>
    <property type="match status" value="1"/>
</dbReference>
<evidence type="ECO:0000259" key="17">
    <source>
        <dbReference type="PROSITE" id="PS50934"/>
    </source>
</evidence>
<dbReference type="GO" id="GO:0005694">
    <property type="term" value="C:chromosome"/>
    <property type="evidence" value="ECO:0007669"/>
    <property type="project" value="UniProtKB-SubCell"/>
</dbReference>
<comment type="subcellular location">
    <subcellularLocation>
        <location evidence="3">Chromosome</location>
    </subcellularLocation>
    <subcellularLocation>
        <location evidence="2">Nucleus</location>
    </subcellularLocation>
</comment>
<evidence type="ECO:0000256" key="11">
    <source>
        <dbReference type="ARBA" id="ARBA00023015"/>
    </source>
</evidence>
<feature type="region of interest" description="Disordered" evidence="16">
    <location>
        <begin position="1"/>
        <end position="106"/>
    </location>
</feature>
<evidence type="ECO:0000256" key="12">
    <source>
        <dbReference type="ARBA" id="ARBA00023054"/>
    </source>
</evidence>
<evidence type="ECO:0000256" key="16">
    <source>
        <dbReference type="SAM" id="MobiDB-lite"/>
    </source>
</evidence>
<evidence type="ECO:0000256" key="1">
    <source>
        <dbReference type="ARBA" id="ARBA00001974"/>
    </source>
</evidence>
<dbReference type="FunFam" id="1.10.287.80:FF:000002">
    <property type="entry name" value="Lysine-specific histone demethylase 1A"/>
    <property type="match status" value="1"/>
</dbReference>
<dbReference type="InterPro" id="IPR007526">
    <property type="entry name" value="SWIRM"/>
</dbReference>
<sequence>MNSSQTKSDKRESETLESGDSDRKRPCSANDSGASDAGDGQDDNRRTSRRKKGKNQEDSDSKTGGEKGKGDAMKPESANSVKSEKDDEGEQDSEQDDPTGISLPGLEGAAFQSRLPFDKMTATEAACFPDVAGGLPQTQKVFLHVRNRLLQLWLDNPKQQLLYENALPLVEAPYNSDAPLVMRVHSFLERHGLINFGIFKRLKAPPAVKHGKVIVIGAGIAGLAAAQQMQQFGMEVIVLESRDRVGGRIATFRKSSYIADLGAMVVTGLGGNPVTVLSKQINMELHKIHQKCPLYESNGSTVPKDKDEMVEREFNRLLEATSYLSHQLDFNYAGGRPVSLGQALEWVIKLQEKNVKDKQIQHWRAVINLQDRLKTNQNNMISLQDTIQELHKHCQDFNNKQNITTNKDITAEFEARSKLRDLSRACREWDQLLEQQKEIEEKLQELEASPPSDVYLSSRDRQILDWHFANLEFANATPLSNLSLKHWDQDDDFEFTGSHLTGAGLEAWRTALSPVVVANGPGDDVGT</sequence>
<dbReference type="InterPro" id="IPR036388">
    <property type="entry name" value="WH-like_DNA-bd_sf"/>
</dbReference>
<dbReference type="Pfam" id="PF04433">
    <property type="entry name" value="SWIRM"/>
    <property type="match status" value="1"/>
</dbReference>
<dbReference type="PROSITE" id="PS50934">
    <property type="entry name" value="SWIRM"/>
    <property type="match status" value="1"/>
</dbReference>
<evidence type="ECO:0000256" key="3">
    <source>
        <dbReference type="ARBA" id="ARBA00004286"/>
    </source>
</evidence>
<keyword evidence="19" id="KW-1185">Reference proteome</keyword>
<evidence type="ECO:0000256" key="10">
    <source>
        <dbReference type="ARBA" id="ARBA00023002"/>
    </source>
</evidence>
<keyword evidence="5" id="KW-0158">Chromosome</keyword>
<dbReference type="GO" id="GO:0005634">
    <property type="term" value="C:nucleus"/>
    <property type="evidence" value="ECO:0007669"/>
    <property type="project" value="UniProtKB-SubCell"/>
</dbReference>
<accession>A0AAV7XYJ3</accession>